<dbReference type="RefSeq" id="WP_221858903.1">
    <property type="nucleotide sequence ID" value="NZ_JAIKTU010000002.1"/>
</dbReference>
<dbReference type="Gene3D" id="3.30.1240.10">
    <property type="match status" value="1"/>
</dbReference>
<evidence type="ECO:0000313" key="2">
    <source>
        <dbReference type="Proteomes" id="UP001299068"/>
    </source>
</evidence>
<dbReference type="InterPro" id="IPR006379">
    <property type="entry name" value="HAD-SF_hydro_IIB"/>
</dbReference>
<organism evidence="1 2">
    <name type="scientific">Clostridium sardiniense</name>
    <name type="common">Clostridium absonum</name>
    <dbReference type="NCBI Taxonomy" id="29369"/>
    <lineage>
        <taxon>Bacteria</taxon>
        <taxon>Bacillati</taxon>
        <taxon>Bacillota</taxon>
        <taxon>Clostridia</taxon>
        <taxon>Eubacteriales</taxon>
        <taxon>Clostridiaceae</taxon>
        <taxon>Clostridium</taxon>
    </lineage>
</organism>
<dbReference type="CDD" id="cd07516">
    <property type="entry name" value="HAD_Pase"/>
    <property type="match status" value="1"/>
</dbReference>
<keyword evidence="1" id="KW-0378">Hydrolase</keyword>
<dbReference type="InterPro" id="IPR036412">
    <property type="entry name" value="HAD-like_sf"/>
</dbReference>
<evidence type="ECO:0000313" key="1">
    <source>
        <dbReference type="EMBL" id="MBY0754345.1"/>
    </source>
</evidence>
<comment type="caution">
    <text evidence="1">The sequence shown here is derived from an EMBL/GenBank/DDBJ whole genome shotgun (WGS) entry which is preliminary data.</text>
</comment>
<dbReference type="NCBIfam" id="TIGR00099">
    <property type="entry name" value="Cof-subfamily"/>
    <property type="match status" value="1"/>
</dbReference>
<gene>
    <name evidence="1" type="ORF">K5V21_02640</name>
</gene>
<dbReference type="EMBL" id="JAIKTU010000002">
    <property type="protein sequence ID" value="MBY0754345.1"/>
    <property type="molecule type" value="Genomic_DNA"/>
</dbReference>
<name>A0ABS7KU55_CLOSR</name>
<proteinExistence type="predicted"/>
<dbReference type="SFLD" id="SFLDG01140">
    <property type="entry name" value="C2.B:_Phosphomannomutase_and_P"/>
    <property type="match status" value="1"/>
</dbReference>
<dbReference type="Proteomes" id="UP001299068">
    <property type="component" value="Unassembled WGS sequence"/>
</dbReference>
<dbReference type="PANTHER" id="PTHR10000">
    <property type="entry name" value="PHOSPHOSERINE PHOSPHATASE"/>
    <property type="match status" value="1"/>
</dbReference>
<dbReference type="PROSITE" id="PS01229">
    <property type="entry name" value="COF_2"/>
    <property type="match status" value="1"/>
</dbReference>
<keyword evidence="2" id="KW-1185">Reference proteome</keyword>
<dbReference type="InterPro" id="IPR023214">
    <property type="entry name" value="HAD_sf"/>
</dbReference>
<dbReference type="SFLD" id="SFLDS00003">
    <property type="entry name" value="Haloacid_Dehalogenase"/>
    <property type="match status" value="1"/>
</dbReference>
<dbReference type="PANTHER" id="PTHR10000:SF8">
    <property type="entry name" value="HAD SUPERFAMILY HYDROLASE-LIKE, TYPE 3"/>
    <property type="match status" value="1"/>
</dbReference>
<dbReference type="Gene3D" id="3.40.50.1000">
    <property type="entry name" value="HAD superfamily/HAD-like"/>
    <property type="match status" value="1"/>
</dbReference>
<dbReference type="SFLD" id="SFLDG01144">
    <property type="entry name" value="C2.B.4:_PGP_Like"/>
    <property type="match status" value="1"/>
</dbReference>
<dbReference type="GO" id="GO:0016787">
    <property type="term" value="F:hydrolase activity"/>
    <property type="evidence" value="ECO:0007669"/>
    <property type="project" value="UniProtKB-KW"/>
</dbReference>
<sequence length="274" mass="30667">MSIKLICIDMDGTLLKDQQTVSDNNKEAIKEAIKRGVHIAITTGRVYDCAKMYSKEIGLNTPIISSNGAFIGGSNGEVIYNNPLNIEELNKFYNVTKKYGLMAYLTTNFGVVSDEELPENHVYNVLNKKLSDDEKIRIETFNDINIALREYDGQILKGVCVEKNHKDKLHKARKELESLNSNMEIVASWDDNFEIMEKGSTKGDAVKKLAEYFNISREEVMCIGDSENDLSMIEYAGIGVAMGNAIEKVKVSADYITDRNINDGVAKAIKKFVL</sequence>
<reference evidence="1 2" key="1">
    <citation type="journal article" date="2021" name="Cell Host Microbe">
        <title>in vivo commensal control of Clostridioides difficile virulence.</title>
        <authorList>
            <person name="Girinathan B.P."/>
            <person name="Dibenedetto N."/>
            <person name="Worley J.N."/>
            <person name="Peltier J."/>
            <person name="Arrieta-Ortiz M.L."/>
            <person name="Rupa Christinal Immanuel S."/>
            <person name="Lavin R."/>
            <person name="Delaney M.L."/>
            <person name="Cummins C."/>
            <person name="Hoffmann M."/>
            <person name="Luo Y."/>
            <person name="Gonzalez-Escalona N."/>
            <person name="Allard M."/>
            <person name="Onderdonk A.B."/>
            <person name="Gerber G.K."/>
            <person name="Sonenshein A.L."/>
            <person name="Baliga N."/>
            <person name="Dupuy B."/>
            <person name="Bry L."/>
        </authorList>
    </citation>
    <scope>NUCLEOTIDE SEQUENCE [LARGE SCALE GENOMIC DNA]</scope>
    <source>
        <strain evidence="1 2">DSM 599</strain>
    </source>
</reference>
<dbReference type="NCBIfam" id="TIGR01484">
    <property type="entry name" value="HAD-SF-IIB"/>
    <property type="match status" value="1"/>
</dbReference>
<dbReference type="SUPFAM" id="SSF56784">
    <property type="entry name" value="HAD-like"/>
    <property type="match status" value="1"/>
</dbReference>
<dbReference type="Pfam" id="PF08282">
    <property type="entry name" value="Hydrolase_3"/>
    <property type="match status" value="1"/>
</dbReference>
<dbReference type="InterPro" id="IPR000150">
    <property type="entry name" value="Cof"/>
</dbReference>
<protein>
    <submittedName>
        <fullName evidence="1">Cof-type HAD-IIB family hydrolase</fullName>
    </submittedName>
</protein>
<accession>A0ABS7KU55</accession>